<protein>
    <submittedName>
        <fullName evidence="1">Uncharacterized protein</fullName>
    </submittedName>
</protein>
<keyword evidence="2" id="KW-1185">Reference proteome</keyword>
<dbReference type="Proteomes" id="UP000245125">
    <property type="component" value="Unassembled WGS sequence"/>
</dbReference>
<name>A0A2U3QLF3_9BACT</name>
<gene>
    <name evidence="1" type="ORF">NBG4_980006</name>
</gene>
<proteinExistence type="predicted"/>
<sequence length="112" mass="12755">MVIDTRTNQTADFSDATAVTVLLGAVEEVADHERQKFLNISLEKHPYLQEFVESPTCALLRVKVKTRIMVSRFQNVSGTSSERMSLIMNAEVLQFCLRDFFLLMSPVRSPQM</sequence>
<dbReference type="AlphaFoldDB" id="A0A2U3QLF3"/>
<evidence type="ECO:0000313" key="2">
    <source>
        <dbReference type="Proteomes" id="UP000245125"/>
    </source>
</evidence>
<organism evidence="1 2">
    <name type="scientific">Candidatus Sulfobium mesophilum</name>
    <dbReference type="NCBI Taxonomy" id="2016548"/>
    <lineage>
        <taxon>Bacteria</taxon>
        <taxon>Pseudomonadati</taxon>
        <taxon>Nitrospirota</taxon>
        <taxon>Nitrospiria</taxon>
        <taxon>Nitrospirales</taxon>
        <taxon>Nitrospiraceae</taxon>
        <taxon>Candidatus Sulfobium</taxon>
    </lineage>
</organism>
<dbReference type="OrthoDB" id="3034951at2"/>
<accession>A0A2U3QLF3</accession>
<reference evidence="2" key="1">
    <citation type="submission" date="2018-03" db="EMBL/GenBank/DDBJ databases">
        <authorList>
            <person name="Zecchin S."/>
        </authorList>
    </citation>
    <scope>NUCLEOTIDE SEQUENCE [LARGE SCALE GENOMIC DNA]</scope>
</reference>
<dbReference type="EMBL" id="OUUY01000150">
    <property type="protein sequence ID" value="SPQ02190.1"/>
    <property type="molecule type" value="Genomic_DNA"/>
</dbReference>
<evidence type="ECO:0000313" key="1">
    <source>
        <dbReference type="EMBL" id="SPQ02190.1"/>
    </source>
</evidence>